<keyword evidence="1" id="KW-0732">Signal</keyword>
<sequence>MNRCTPQRLSLVFVLAASAMLATLPAGAQTSTEFKPAIRSFPAAALRGEMVVTAPPAITLDGKADRLTPGSRIHGPDNLLLMSGALVNQKLVVNYLREGAGSVHEVWILNSEEIKLKRPNSKASWFSFGSSTDAPGTITATTNAQ</sequence>
<name>A0AAU7LTN4_9BURK</name>
<dbReference type="AlphaFoldDB" id="A0AAU7LTN4"/>
<proteinExistence type="predicted"/>
<feature type="signal peptide" evidence="1">
    <location>
        <begin position="1"/>
        <end position="28"/>
    </location>
</feature>
<gene>
    <name evidence="2" type="ORF">ABLV49_04240</name>
</gene>
<evidence type="ECO:0000256" key="1">
    <source>
        <dbReference type="SAM" id="SignalP"/>
    </source>
</evidence>
<protein>
    <submittedName>
        <fullName evidence="2">Uncharacterized protein</fullName>
    </submittedName>
</protein>
<organism evidence="2">
    <name type="scientific">Polaromonas hydrogenivorans</name>
    <dbReference type="NCBI Taxonomy" id="335476"/>
    <lineage>
        <taxon>Bacteria</taxon>
        <taxon>Pseudomonadati</taxon>
        <taxon>Pseudomonadota</taxon>
        <taxon>Betaproteobacteria</taxon>
        <taxon>Burkholderiales</taxon>
        <taxon>Comamonadaceae</taxon>
        <taxon>Polaromonas</taxon>
    </lineage>
</organism>
<reference evidence="2" key="1">
    <citation type="submission" date="2024-05" db="EMBL/GenBank/DDBJ databases">
        <authorList>
            <person name="Bunk B."/>
            <person name="Swiderski J."/>
            <person name="Sproer C."/>
            <person name="Thiel V."/>
        </authorList>
    </citation>
    <scope>NUCLEOTIDE SEQUENCE</scope>
    <source>
        <strain evidence="2">DSM 17735</strain>
    </source>
</reference>
<dbReference type="RefSeq" id="WP_349280342.1">
    <property type="nucleotide sequence ID" value="NZ_CBCSCU010000012.1"/>
</dbReference>
<evidence type="ECO:0000313" key="2">
    <source>
        <dbReference type="EMBL" id="XBP71027.1"/>
    </source>
</evidence>
<accession>A0AAU7LTN4</accession>
<dbReference type="EMBL" id="CP157675">
    <property type="protein sequence ID" value="XBP71027.1"/>
    <property type="molecule type" value="Genomic_DNA"/>
</dbReference>
<feature type="chain" id="PRO_5043795424" evidence="1">
    <location>
        <begin position="29"/>
        <end position="145"/>
    </location>
</feature>